<evidence type="ECO:0000256" key="1">
    <source>
        <dbReference type="ARBA" id="ARBA00022737"/>
    </source>
</evidence>
<feature type="domain" description="EF-hand" evidence="3">
    <location>
        <begin position="91"/>
        <end position="126"/>
    </location>
</feature>
<feature type="domain" description="EF-hand" evidence="3">
    <location>
        <begin position="167"/>
        <end position="199"/>
    </location>
</feature>
<comment type="caution">
    <text evidence="4">The sequence shown here is derived from an EMBL/GenBank/DDBJ whole genome shotgun (WGS) entry which is preliminary data.</text>
</comment>
<dbReference type="FunFam" id="1.10.238.10:FF:000001">
    <property type="entry name" value="Calmodulin 1"/>
    <property type="match status" value="1"/>
</dbReference>
<accession>A0A226DHW6</accession>
<keyword evidence="2" id="KW-0106">Calcium</keyword>
<dbReference type="PANTHER" id="PTHR23048:SF0">
    <property type="entry name" value="CALMODULIN LIKE 3"/>
    <property type="match status" value="1"/>
</dbReference>
<gene>
    <name evidence="4" type="ORF">Fcan01_21098</name>
</gene>
<protein>
    <submittedName>
        <fullName evidence="4">Troponin C, isoform 2</fullName>
    </submittedName>
</protein>
<dbReference type="InterPro" id="IPR050230">
    <property type="entry name" value="CALM/Myosin/TropC-like"/>
</dbReference>
<dbReference type="STRING" id="158441.A0A226DHW6"/>
<evidence type="ECO:0000313" key="5">
    <source>
        <dbReference type="Proteomes" id="UP000198287"/>
    </source>
</evidence>
<dbReference type="InterPro" id="IPR011992">
    <property type="entry name" value="EF-hand-dom_pair"/>
</dbReference>
<dbReference type="Pfam" id="PF13833">
    <property type="entry name" value="EF-hand_8"/>
    <property type="match status" value="1"/>
</dbReference>
<organism evidence="4 5">
    <name type="scientific">Folsomia candida</name>
    <name type="common">Springtail</name>
    <dbReference type="NCBI Taxonomy" id="158441"/>
    <lineage>
        <taxon>Eukaryota</taxon>
        <taxon>Metazoa</taxon>
        <taxon>Ecdysozoa</taxon>
        <taxon>Arthropoda</taxon>
        <taxon>Hexapoda</taxon>
        <taxon>Collembola</taxon>
        <taxon>Entomobryomorpha</taxon>
        <taxon>Isotomoidea</taxon>
        <taxon>Isotomidae</taxon>
        <taxon>Proisotominae</taxon>
        <taxon>Folsomia</taxon>
    </lineage>
</organism>
<dbReference type="PROSITE" id="PS50222">
    <property type="entry name" value="EF_HAND_2"/>
    <property type="match status" value="3"/>
</dbReference>
<dbReference type="InterPro" id="IPR018247">
    <property type="entry name" value="EF_Hand_1_Ca_BS"/>
</dbReference>
<dbReference type="PANTHER" id="PTHR23048">
    <property type="entry name" value="MYOSIN LIGHT CHAIN 1, 3"/>
    <property type="match status" value="1"/>
</dbReference>
<name>A0A226DHW6_FOLCA</name>
<dbReference type="GO" id="GO:0016460">
    <property type="term" value="C:myosin II complex"/>
    <property type="evidence" value="ECO:0007669"/>
    <property type="project" value="TreeGrafter"/>
</dbReference>
<dbReference type="SMART" id="SM00054">
    <property type="entry name" value="EFh"/>
    <property type="match status" value="3"/>
</dbReference>
<dbReference type="InterPro" id="IPR002048">
    <property type="entry name" value="EF_hand_dom"/>
</dbReference>
<feature type="domain" description="EF-hand" evidence="3">
    <location>
        <begin position="131"/>
        <end position="166"/>
    </location>
</feature>
<dbReference type="AlphaFoldDB" id="A0A226DHW6"/>
<dbReference type="CDD" id="cd00051">
    <property type="entry name" value="EFh"/>
    <property type="match status" value="2"/>
</dbReference>
<reference evidence="4 5" key="1">
    <citation type="submission" date="2015-12" db="EMBL/GenBank/DDBJ databases">
        <title>The genome of Folsomia candida.</title>
        <authorList>
            <person name="Faddeeva A."/>
            <person name="Derks M.F."/>
            <person name="Anvar Y."/>
            <person name="Smit S."/>
            <person name="Van Straalen N."/>
            <person name="Roelofs D."/>
        </authorList>
    </citation>
    <scope>NUCLEOTIDE SEQUENCE [LARGE SCALE GENOMIC DNA]</scope>
    <source>
        <strain evidence="4 5">VU population</strain>
        <tissue evidence="4">Whole body</tissue>
    </source>
</reference>
<keyword evidence="1" id="KW-0677">Repeat</keyword>
<dbReference type="GO" id="GO:0005509">
    <property type="term" value="F:calcium ion binding"/>
    <property type="evidence" value="ECO:0007669"/>
    <property type="project" value="InterPro"/>
</dbReference>
<evidence type="ECO:0000259" key="3">
    <source>
        <dbReference type="PROSITE" id="PS50222"/>
    </source>
</evidence>
<dbReference type="Gene3D" id="1.10.238.10">
    <property type="entry name" value="EF-hand"/>
    <property type="match status" value="2"/>
</dbReference>
<dbReference type="SUPFAM" id="SSF47473">
    <property type="entry name" value="EF-hand"/>
    <property type="match status" value="1"/>
</dbReference>
<sequence length="199" mass="22670">MGTVVVVAFVQSEFGFDRRLYAQSNSSSRRRRRLLSSSRFLQQQQQLSDMADLDKEQIAILKKAFETFAQGKDFITPDMVASILRMMGTAFTEETLKETIAEIDEDGSGQIEFEEFTILASKFIIEEDDEDVQKELKEAFRLYDKDGAGYITTAVLKQILHEIDDTLTNDDLDGMITEIDEDGSGTVDFDEFMEMYDST</sequence>
<dbReference type="Proteomes" id="UP000198287">
    <property type="component" value="Unassembled WGS sequence"/>
</dbReference>
<evidence type="ECO:0000313" key="4">
    <source>
        <dbReference type="EMBL" id="OXA44191.1"/>
    </source>
</evidence>
<evidence type="ECO:0000256" key="2">
    <source>
        <dbReference type="ARBA" id="ARBA00022837"/>
    </source>
</evidence>
<dbReference type="PROSITE" id="PS00018">
    <property type="entry name" value="EF_HAND_1"/>
    <property type="match status" value="2"/>
</dbReference>
<dbReference type="OrthoDB" id="26525at2759"/>
<dbReference type="Pfam" id="PF13499">
    <property type="entry name" value="EF-hand_7"/>
    <property type="match status" value="1"/>
</dbReference>
<dbReference type="OMA" id="HELDIMI"/>
<dbReference type="EMBL" id="LNIX01000020">
    <property type="protein sequence ID" value="OXA44191.1"/>
    <property type="molecule type" value="Genomic_DNA"/>
</dbReference>
<keyword evidence="5" id="KW-1185">Reference proteome</keyword>
<proteinExistence type="predicted"/>